<evidence type="ECO:0000313" key="1">
    <source>
        <dbReference type="EMBL" id="SHK48951.1"/>
    </source>
</evidence>
<protein>
    <recommendedName>
        <fullName evidence="3">Phage protein</fullName>
    </recommendedName>
</protein>
<dbReference type="InterPro" id="IPR053745">
    <property type="entry name" value="Viral_Tail_Comp_sf"/>
</dbReference>
<proteinExistence type="predicted"/>
<dbReference type="Pfam" id="PF11367">
    <property type="entry name" value="Tail_completion_gp17"/>
    <property type="match status" value="1"/>
</dbReference>
<evidence type="ECO:0008006" key="3">
    <source>
        <dbReference type="Google" id="ProtNLM"/>
    </source>
</evidence>
<dbReference type="Proteomes" id="UP000184465">
    <property type="component" value="Unassembled WGS sequence"/>
</dbReference>
<dbReference type="STRING" id="1121301.SAMN02745912_03458"/>
<gene>
    <name evidence="1" type="ORF">SAMN02745912_03458</name>
</gene>
<dbReference type="RefSeq" id="WP_073152942.1">
    <property type="nucleotide sequence ID" value="NZ_FRAG01000072.1"/>
</dbReference>
<accession>A0A1M6SW54</accession>
<organism evidence="1 2">
    <name type="scientific">Paramaledivibacter caminithermalis (strain DSM 15212 / CIP 107654 / DViRD3)</name>
    <name type="common">Clostridium caminithermale</name>
    <dbReference type="NCBI Taxonomy" id="1121301"/>
    <lineage>
        <taxon>Bacteria</taxon>
        <taxon>Bacillati</taxon>
        <taxon>Bacillota</taxon>
        <taxon>Clostridia</taxon>
        <taxon>Peptostreptococcales</taxon>
        <taxon>Caminicellaceae</taxon>
        <taxon>Paramaledivibacter</taxon>
    </lineage>
</organism>
<evidence type="ECO:0000313" key="2">
    <source>
        <dbReference type="Proteomes" id="UP000184465"/>
    </source>
</evidence>
<dbReference type="AlphaFoldDB" id="A0A1M6SW54"/>
<dbReference type="EMBL" id="FRAG01000072">
    <property type="protein sequence ID" value="SHK48951.1"/>
    <property type="molecule type" value="Genomic_DNA"/>
</dbReference>
<reference evidence="1 2" key="1">
    <citation type="submission" date="2016-11" db="EMBL/GenBank/DDBJ databases">
        <authorList>
            <person name="Jaros S."/>
            <person name="Januszkiewicz K."/>
            <person name="Wedrychowicz H."/>
        </authorList>
    </citation>
    <scope>NUCLEOTIDE SEQUENCE [LARGE SCALE GENOMIC DNA]</scope>
    <source>
        <strain evidence="1 2">DSM 15212</strain>
    </source>
</reference>
<dbReference type="OrthoDB" id="2880980at2"/>
<dbReference type="Gene3D" id="3.30.2000.30">
    <property type="match status" value="1"/>
</dbReference>
<dbReference type="InterPro" id="IPR021508">
    <property type="entry name" value="Gp17-like"/>
</dbReference>
<keyword evidence="2" id="KW-1185">Reference proteome</keyword>
<sequence>MSGILKVQKALYDRLTNYSPLTDKVEGVFDYVKENQKMPYVVLGEIISIPYFTKTTTGEEVVQTIYIFSSGKGKKEIEEIISEIKSALNEDLNIENHESYYQRLDSIEIFNEGTYIQGVLKVRVKIMEV</sequence>
<name>A0A1M6SW54_PARC5</name>